<evidence type="ECO:0000313" key="3">
    <source>
        <dbReference type="Proteomes" id="UP000014254"/>
    </source>
</evidence>
<organism evidence="2 3">
    <name type="scientific">Mucor circinelloides f. circinelloides (strain 1006PhL)</name>
    <name type="common">Mucormycosis agent</name>
    <name type="synonym">Calyptromyces circinelloides</name>
    <dbReference type="NCBI Taxonomy" id="1220926"/>
    <lineage>
        <taxon>Eukaryota</taxon>
        <taxon>Fungi</taxon>
        <taxon>Fungi incertae sedis</taxon>
        <taxon>Mucoromycota</taxon>
        <taxon>Mucoromycotina</taxon>
        <taxon>Mucoromycetes</taxon>
        <taxon>Mucorales</taxon>
        <taxon>Mucorineae</taxon>
        <taxon>Mucoraceae</taxon>
        <taxon>Mucor</taxon>
    </lineage>
</organism>
<dbReference type="OrthoDB" id="3364872at2759"/>
<evidence type="ECO:0008006" key="4">
    <source>
        <dbReference type="Google" id="ProtNLM"/>
    </source>
</evidence>
<evidence type="ECO:0000256" key="1">
    <source>
        <dbReference type="SAM" id="MobiDB-lite"/>
    </source>
</evidence>
<dbReference type="Proteomes" id="UP000014254">
    <property type="component" value="Unassembled WGS sequence"/>
</dbReference>
<dbReference type="InParanoid" id="S2IYM3"/>
<gene>
    <name evidence="2" type="ORF">HMPREF1544_10397</name>
</gene>
<feature type="region of interest" description="Disordered" evidence="1">
    <location>
        <begin position="1"/>
        <end position="76"/>
    </location>
</feature>
<reference evidence="3" key="1">
    <citation type="submission" date="2013-05" db="EMBL/GenBank/DDBJ databases">
        <title>The Genome sequence of Mucor circinelloides f. circinelloides 1006PhL.</title>
        <authorList>
            <consortium name="The Broad Institute Genomics Platform"/>
            <person name="Cuomo C."/>
            <person name="Earl A."/>
            <person name="Findley K."/>
            <person name="Lee S.C."/>
            <person name="Walker B."/>
            <person name="Young S."/>
            <person name="Zeng Q."/>
            <person name="Gargeya S."/>
            <person name="Fitzgerald M."/>
            <person name="Haas B."/>
            <person name="Abouelleil A."/>
            <person name="Allen A.W."/>
            <person name="Alvarado L."/>
            <person name="Arachchi H.M."/>
            <person name="Berlin A.M."/>
            <person name="Chapman S.B."/>
            <person name="Gainer-Dewar J."/>
            <person name="Goldberg J."/>
            <person name="Griggs A."/>
            <person name="Gujja S."/>
            <person name="Hansen M."/>
            <person name="Howarth C."/>
            <person name="Imamovic A."/>
            <person name="Ireland A."/>
            <person name="Larimer J."/>
            <person name="McCowan C."/>
            <person name="Murphy C."/>
            <person name="Pearson M."/>
            <person name="Poon T.W."/>
            <person name="Priest M."/>
            <person name="Roberts A."/>
            <person name="Saif S."/>
            <person name="Shea T."/>
            <person name="Sisk P."/>
            <person name="Sykes S."/>
            <person name="Wortman J."/>
            <person name="Nusbaum C."/>
            <person name="Birren B."/>
        </authorList>
    </citation>
    <scope>NUCLEOTIDE SEQUENCE [LARGE SCALE GENOMIC DNA]</scope>
    <source>
        <strain evidence="3">1006PhL</strain>
    </source>
</reference>
<evidence type="ECO:0000313" key="2">
    <source>
        <dbReference type="EMBL" id="EPB82881.1"/>
    </source>
</evidence>
<feature type="compositionally biased region" description="Basic and acidic residues" evidence="1">
    <location>
        <begin position="1"/>
        <end position="21"/>
    </location>
</feature>
<proteinExistence type="predicted"/>
<feature type="compositionally biased region" description="Basic and acidic residues" evidence="1">
    <location>
        <begin position="46"/>
        <end position="56"/>
    </location>
</feature>
<name>S2IYM3_MUCC1</name>
<accession>S2IYM3</accession>
<dbReference type="VEuPathDB" id="FungiDB:HMPREF1544_10397"/>
<keyword evidence="3" id="KW-1185">Reference proteome</keyword>
<dbReference type="AlphaFoldDB" id="S2IYM3"/>
<dbReference type="STRING" id="1220926.S2IYM3"/>
<dbReference type="EMBL" id="KE124095">
    <property type="protein sequence ID" value="EPB82881.1"/>
    <property type="molecule type" value="Genomic_DNA"/>
</dbReference>
<protein>
    <recommendedName>
        <fullName evidence="4">Bud22 domain-containing protein</fullName>
    </recommendedName>
</protein>
<sequence length="76" mass="8554">MYGREAKHIASEYQKREEKRLAPKPKPAAAAHHKPSAPAEPVHPSWEAKRMQEEIMSKALSGKSKSNNKIVFDDSD</sequence>